<dbReference type="InterPro" id="IPR017941">
    <property type="entry name" value="Rieske_2Fe-2S"/>
</dbReference>
<dbReference type="OrthoDB" id="25106at2"/>
<comment type="function">
    <text evidence="1">Iron-sulfur subunit of the cytochrome bc1 complex, an essential component of the respiratory electron transport chain required for ATP synthesis. The bc1 complex catalyzes the oxidation of menaquinol and the reduction of cytochrome c in the respiratory chain. The bc1 complex operates through a Q-cycle mechanism that couples electron transfer to generation of the proton gradient that drives ATP synthesis.</text>
</comment>
<proteinExistence type="predicted"/>
<dbReference type="PROSITE" id="PS51318">
    <property type="entry name" value="TAT"/>
    <property type="match status" value="1"/>
</dbReference>
<dbReference type="Gene3D" id="2.102.10.10">
    <property type="entry name" value="Rieske [2Fe-2S] iron-sulphur domain"/>
    <property type="match status" value="1"/>
</dbReference>
<dbReference type="InterPro" id="IPR014349">
    <property type="entry name" value="Rieske_Fe-S_prot"/>
</dbReference>
<dbReference type="CDD" id="cd03467">
    <property type="entry name" value="Rieske"/>
    <property type="match status" value="1"/>
</dbReference>
<dbReference type="PRINTS" id="PR00162">
    <property type="entry name" value="RIESKE"/>
</dbReference>
<dbReference type="GO" id="GO:0046872">
    <property type="term" value="F:metal ion binding"/>
    <property type="evidence" value="ECO:0007669"/>
    <property type="project" value="UniProtKB-KW"/>
</dbReference>
<dbReference type="AlphaFoldDB" id="A0A5M3XQM5"/>
<dbReference type="SUPFAM" id="SSF50022">
    <property type="entry name" value="ISP domain"/>
    <property type="match status" value="1"/>
</dbReference>
<dbReference type="FunFam" id="2.102.10.10:FF:000016">
    <property type="entry name" value="Nitrite reductase/ring-hydroxylating ferredoxin subunit"/>
    <property type="match status" value="1"/>
</dbReference>
<dbReference type="InterPro" id="IPR005805">
    <property type="entry name" value="Rieske_Fe-S_prot_C"/>
</dbReference>
<feature type="domain" description="Rieske" evidence="10">
    <location>
        <begin position="46"/>
        <end position="140"/>
    </location>
</feature>
<dbReference type="PROSITE" id="PS51296">
    <property type="entry name" value="RIESKE"/>
    <property type="match status" value="1"/>
</dbReference>
<name>A0A5M3XQM5_9ACTN</name>
<evidence type="ECO:0000256" key="1">
    <source>
        <dbReference type="ARBA" id="ARBA00002494"/>
    </source>
</evidence>
<comment type="cofactor">
    <cofactor evidence="9">
        <name>[2Fe-2S] cluster</name>
        <dbReference type="ChEBI" id="CHEBI:190135"/>
    </cofactor>
</comment>
<sequence>MEEPGTSRRKFIFRSITGGLTAALTSAVALVRPATADTETEAARGAFLAKTKNIPLRGGKIIKVKKTRYVVTQPSKDVFRCFTAKCTHQGCTIASVSGRTINCPCHGSKFAITDGHVVQGPATKPLPKKRITVKKGSIRLA</sequence>
<evidence type="ECO:0000256" key="8">
    <source>
        <dbReference type="ARBA" id="ARBA00029586"/>
    </source>
</evidence>
<dbReference type="GO" id="GO:0004497">
    <property type="term" value="F:monooxygenase activity"/>
    <property type="evidence" value="ECO:0007669"/>
    <property type="project" value="UniProtKB-ARBA"/>
</dbReference>
<keyword evidence="4" id="KW-0479">Metal-binding</keyword>
<evidence type="ECO:0000256" key="9">
    <source>
        <dbReference type="ARBA" id="ARBA00034078"/>
    </source>
</evidence>
<keyword evidence="12" id="KW-1185">Reference proteome</keyword>
<evidence type="ECO:0000313" key="11">
    <source>
        <dbReference type="EMBL" id="GES23617.1"/>
    </source>
</evidence>
<dbReference type="GO" id="GO:0016020">
    <property type="term" value="C:membrane"/>
    <property type="evidence" value="ECO:0007669"/>
    <property type="project" value="InterPro"/>
</dbReference>
<evidence type="ECO:0000256" key="3">
    <source>
        <dbReference type="ARBA" id="ARBA00022714"/>
    </source>
</evidence>
<keyword evidence="7" id="KW-1015">Disulfide bond</keyword>
<evidence type="ECO:0000256" key="2">
    <source>
        <dbReference type="ARBA" id="ARBA00015816"/>
    </source>
</evidence>
<evidence type="ECO:0000313" key="12">
    <source>
        <dbReference type="Proteomes" id="UP000377595"/>
    </source>
</evidence>
<dbReference type="PANTHER" id="PTHR10134">
    <property type="entry name" value="CYTOCHROME B-C1 COMPLEX SUBUNIT RIESKE, MITOCHONDRIAL"/>
    <property type="match status" value="1"/>
</dbReference>
<keyword evidence="3" id="KW-0001">2Fe-2S</keyword>
<organism evidence="11 12">
    <name type="scientific">Acrocarpospora pleiomorpha</name>
    <dbReference type="NCBI Taxonomy" id="90975"/>
    <lineage>
        <taxon>Bacteria</taxon>
        <taxon>Bacillati</taxon>
        <taxon>Actinomycetota</taxon>
        <taxon>Actinomycetes</taxon>
        <taxon>Streptosporangiales</taxon>
        <taxon>Streptosporangiaceae</taxon>
        <taxon>Acrocarpospora</taxon>
    </lineage>
</organism>
<dbReference type="InterPro" id="IPR006311">
    <property type="entry name" value="TAT_signal"/>
</dbReference>
<keyword evidence="5" id="KW-0408">Iron</keyword>
<evidence type="ECO:0000256" key="4">
    <source>
        <dbReference type="ARBA" id="ARBA00022723"/>
    </source>
</evidence>
<dbReference type="InterPro" id="IPR036922">
    <property type="entry name" value="Rieske_2Fe-2S_sf"/>
</dbReference>
<dbReference type="Pfam" id="PF00355">
    <property type="entry name" value="Rieske"/>
    <property type="match status" value="1"/>
</dbReference>
<dbReference type="RefSeq" id="WP_155348501.1">
    <property type="nucleotide sequence ID" value="NZ_BAAAHM010000027.1"/>
</dbReference>
<accession>A0A5M3XQM5</accession>
<keyword evidence="6" id="KW-0411">Iron-sulfur</keyword>
<dbReference type="Proteomes" id="UP000377595">
    <property type="component" value="Unassembled WGS sequence"/>
</dbReference>
<dbReference type="GO" id="GO:0016705">
    <property type="term" value="F:oxidoreductase activity, acting on paired donors, with incorporation or reduction of molecular oxygen"/>
    <property type="evidence" value="ECO:0007669"/>
    <property type="project" value="UniProtKB-ARBA"/>
</dbReference>
<evidence type="ECO:0000259" key="10">
    <source>
        <dbReference type="PROSITE" id="PS51296"/>
    </source>
</evidence>
<evidence type="ECO:0000256" key="7">
    <source>
        <dbReference type="ARBA" id="ARBA00023157"/>
    </source>
</evidence>
<comment type="caution">
    <text evidence="11">The sequence shown here is derived from an EMBL/GenBank/DDBJ whole genome shotgun (WGS) entry which is preliminary data.</text>
</comment>
<protein>
    <recommendedName>
        <fullName evidence="2">Cytochrome bc1 complex Rieske iron-sulfur subunit</fullName>
    </recommendedName>
    <alternativeName>
        <fullName evidence="8">Cytochrome bc1 reductase complex subunit QcrA</fullName>
    </alternativeName>
</protein>
<evidence type="ECO:0000256" key="5">
    <source>
        <dbReference type="ARBA" id="ARBA00023004"/>
    </source>
</evidence>
<gene>
    <name evidence="11" type="ORF">Aple_065160</name>
</gene>
<evidence type="ECO:0000256" key="6">
    <source>
        <dbReference type="ARBA" id="ARBA00023014"/>
    </source>
</evidence>
<dbReference type="GO" id="GO:0051537">
    <property type="term" value="F:2 iron, 2 sulfur cluster binding"/>
    <property type="evidence" value="ECO:0007669"/>
    <property type="project" value="UniProtKB-KW"/>
</dbReference>
<reference evidence="11 12" key="1">
    <citation type="submission" date="2019-10" db="EMBL/GenBank/DDBJ databases">
        <title>Whole genome shotgun sequence of Acrocarpospora pleiomorpha NBRC 16267.</title>
        <authorList>
            <person name="Ichikawa N."/>
            <person name="Kimura A."/>
            <person name="Kitahashi Y."/>
            <person name="Komaki H."/>
            <person name="Oguchi A."/>
        </authorList>
    </citation>
    <scope>NUCLEOTIDE SEQUENCE [LARGE SCALE GENOMIC DNA]</scope>
    <source>
        <strain evidence="11 12">NBRC 16267</strain>
    </source>
</reference>
<dbReference type="EMBL" id="BLAF01000043">
    <property type="protein sequence ID" value="GES23617.1"/>
    <property type="molecule type" value="Genomic_DNA"/>
</dbReference>